<evidence type="ECO:0000256" key="2">
    <source>
        <dbReference type="HAMAP-Rule" id="MF_00460"/>
    </source>
</evidence>
<dbReference type="Proteomes" id="UP000190064">
    <property type="component" value="Unassembled WGS sequence"/>
</dbReference>
<dbReference type="STRING" id="966.BTA35_0214610"/>
<evidence type="ECO:0000256" key="1">
    <source>
        <dbReference type="ARBA" id="ARBA00010645"/>
    </source>
</evidence>
<proteinExistence type="inferred from homology"/>
<dbReference type="InterPro" id="IPR037021">
    <property type="entry name" value="RnfH_sf"/>
</dbReference>
<dbReference type="PANTHER" id="PTHR37483">
    <property type="entry name" value="UPF0125 PROTEIN RATB"/>
    <property type="match status" value="1"/>
</dbReference>
<dbReference type="EMBL" id="MTSD02000008">
    <property type="protein sequence ID" value="OOV86207.1"/>
    <property type="molecule type" value="Genomic_DNA"/>
</dbReference>
<dbReference type="Gene3D" id="3.10.20.280">
    <property type="entry name" value="RnfH-like"/>
    <property type="match status" value="1"/>
</dbReference>
<dbReference type="HAMAP" id="MF_00460">
    <property type="entry name" value="UPF0125_RnfH"/>
    <property type="match status" value="1"/>
</dbReference>
<name>A0A1T1H908_OCELI</name>
<reference evidence="3" key="1">
    <citation type="submission" date="2017-02" db="EMBL/GenBank/DDBJ databases">
        <title>Draft Genome Sequence of the Salt Water Bacterium Oceanospirillum linum ATCC 11336.</title>
        <authorList>
            <person name="Trachtenberg A.M."/>
            <person name="Carney J.G."/>
            <person name="Linnane J.D."/>
            <person name="Rheaume B.A."/>
            <person name="Pitts N.L."/>
            <person name="Mykles D.L."/>
            <person name="Maclea K.S."/>
        </authorList>
    </citation>
    <scope>NUCLEOTIDE SEQUENCE [LARGE SCALE GENOMIC DNA]</scope>
    <source>
        <strain evidence="3">ATCC 11336</strain>
    </source>
</reference>
<dbReference type="Pfam" id="PF03658">
    <property type="entry name" value="Ub-RnfH"/>
    <property type="match status" value="1"/>
</dbReference>
<dbReference type="PANTHER" id="PTHR37483:SF1">
    <property type="entry name" value="UPF0125 PROTEIN RATB"/>
    <property type="match status" value="1"/>
</dbReference>
<comment type="similarity">
    <text evidence="1 2">Belongs to the UPF0125 (RnfH) family.</text>
</comment>
<organism evidence="3 4">
    <name type="scientific">Oceanospirillum linum</name>
    <dbReference type="NCBI Taxonomy" id="966"/>
    <lineage>
        <taxon>Bacteria</taxon>
        <taxon>Pseudomonadati</taxon>
        <taxon>Pseudomonadota</taxon>
        <taxon>Gammaproteobacteria</taxon>
        <taxon>Oceanospirillales</taxon>
        <taxon>Oceanospirillaceae</taxon>
        <taxon>Oceanospirillum</taxon>
    </lineage>
</organism>
<gene>
    <name evidence="3" type="ORF">BTA35_0214610</name>
</gene>
<dbReference type="SUPFAM" id="SSF54285">
    <property type="entry name" value="MoaD/ThiS"/>
    <property type="match status" value="1"/>
</dbReference>
<protein>
    <recommendedName>
        <fullName evidence="2">UPF0125 protein BTA35_0214610</fullName>
    </recommendedName>
</protein>
<dbReference type="InterPro" id="IPR005346">
    <property type="entry name" value="RnfH"/>
</dbReference>
<evidence type="ECO:0000313" key="3">
    <source>
        <dbReference type="EMBL" id="OOV86207.1"/>
    </source>
</evidence>
<comment type="caution">
    <text evidence="3">The sequence shown here is derived from an EMBL/GenBank/DDBJ whole genome shotgun (WGS) entry which is preliminary data.</text>
</comment>
<dbReference type="AlphaFoldDB" id="A0A1T1H908"/>
<keyword evidence="4" id="KW-1185">Reference proteome</keyword>
<evidence type="ECO:0000313" key="4">
    <source>
        <dbReference type="Proteomes" id="UP000190064"/>
    </source>
</evidence>
<accession>A0A1T1H908</accession>
<dbReference type="InterPro" id="IPR016155">
    <property type="entry name" value="Mopterin_synth/thiamin_S_b"/>
</dbReference>
<dbReference type="NCBIfam" id="NF002490">
    <property type="entry name" value="PRK01777.1"/>
    <property type="match status" value="1"/>
</dbReference>
<sequence>MDAKQIRVEVVYALPNEQKVIELYVPEGTTVLQAAERSGLSQHYPEIDLATVSLGVFSKLVKAPKEQVLRENDRVEIYRPLIADPKKVRANRAAKQKKA</sequence>